<evidence type="ECO:0000313" key="1">
    <source>
        <dbReference type="EMBL" id="CAH9124460.1"/>
    </source>
</evidence>
<comment type="caution">
    <text evidence="1">The sequence shown here is derived from an EMBL/GenBank/DDBJ whole genome shotgun (WGS) entry which is preliminary data.</text>
</comment>
<dbReference type="AlphaFoldDB" id="A0AAV0EL54"/>
<name>A0AAV0EL54_9ASTE</name>
<accession>A0AAV0EL54</accession>
<keyword evidence="2" id="KW-1185">Reference proteome</keyword>
<protein>
    <submittedName>
        <fullName evidence="1">Uncharacterized protein</fullName>
    </submittedName>
</protein>
<evidence type="ECO:0000313" key="2">
    <source>
        <dbReference type="Proteomes" id="UP001152523"/>
    </source>
</evidence>
<dbReference type="Proteomes" id="UP001152523">
    <property type="component" value="Unassembled WGS sequence"/>
</dbReference>
<proteinExistence type="predicted"/>
<gene>
    <name evidence="1" type="ORF">CEPIT_LOCUS26000</name>
</gene>
<organism evidence="1 2">
    <name type="scientific">Cuscuta epithymum</name>
    <dbReference type="NCBI Taxonomy" id="186058"/>
    <lineage>
        <taxon>Eukaryota</taxon>
        <taxon>Viridiplantae</taxon>
        <taxon>Streptophyta</taxon>
        <taxon>Embryophyta</taxon>
        <taxon>Tracheophyta</taxon>
        <taxon>Spermatophyta</taxon>
        <taxon>Magnoliopsida</taxon>
        <taxon>eudicotyledons</taxon>
        <taxon>Gunneridae</taxon>
        <taxon>Pentapetalae</taxon>
        <taxon>asterids</taxon>
        <taxon>lamiids</taxon>
        <taxon>Solanales</taxon>
        <taxon>Convolvulaceae</taxon>
        <taxon>Cuscuteae</taxon>
        <taxon>Cuscuta</taxon>
        <taxon>Cuscuta subgen. Cuscuta</taxon>
    </lineage>
</organism>
<reference evidence="1" key="1">
    <citation type="submission" date="2022-07" db="EMBL/GenBank/DDBJ databases">
        <authorList>
            <person name="Macas J."/>
            <person name="Novak P."/>
            <person name="Neumann P."/>
        </authorList>
    </citation>
    <scope>NUCLEOTIDE SEQUENCE</scope>
</reference>
<dbReference type="EMBL" id="CAMAPF010000934">
    <property type="protein sequence ID" value="CAH9124460.1"/>
    <property type="molecule type" value="Genomic_DNA"/>
</dbReference>
<sequence>MTTPFPLRTFFSSSDFRHNLRCDGAAGAPISRLQAGPPALASSHEALIFQGLRPGSVGVENVGEAGAGCGWPDDSLAQE</sequence>